<protein>
    <submittedName>
        <fullName evidence="1">Unannotated protein</fullName>
    </submittedName>
</protein>
<evidence type="ECO:0000313" key="1">
    <source>
        <dbReference type="EMBL" id="CAB4682728.1"/>
    </source>
</evidence>
<proteinExistence type="predicted"/>
<sequence>MTWSIVLEHARHECAHRVDEAVEIDTHDPLPVGHGAFPHETTAEDTSVVAQQIDMSELSECSVGQTLNVFFNRNIGAHTDRFCSDLAKSSDSVIETRLFDIGDNDAHARLRGFLGQGATDPAPCAGDDCDLSGFDFHEFLLVLIEFENAQCIFAQELRPDVVVERNVGHVRELTLE</sequence>
<gene>
    <name evidence="1" type="ORF">UFOPK2350_01136</name>
</gene>
<name>A0A6J6NCE4_9ZZZZ</name>
<organism evidence="1">
    <name type="scientific">freshwater metagenome</name>
    <dbReference type="NCBI Taxonomy" id="449393"/>
    <lineage>
        <taxon>unclassified sequences</taxon>
        <taxon>metagenomes</taxon>
        <taxon>ecological metagenomes</taxon>
    </lineage>
</organism>
<accession>A0A6J6NCE4</accession>
<reference evidence="1" key="1">
    <citation type="submission" date="2020-05" db="EMBL/GenBank/DDBJ databases">
        <authorList>
            <person name="Chiriac C."/>
            <person name="Salcher M."/>
            <person name="Ghai R."/>
            <person name="Kavagutti S V."/>
        </authorList>
    </citation>
    <scope>NUCLEOTIDE SEQUENCE</scope>
</reference>
<dbReference type="EMBL" id="CAEZXE010000098">
    <property type="protein sequence ID" value="CAB4682728.1"/>
    <property type="molecule type" value="Genomic_DNA"/>
</dbReference>
<dbReference type="AlphaFoldDB" id="A0A6J6NCE4"/>